<sequence>MYVTDDITTRPWRSDDLDLLRASESLFAPQTYPQRFLARNRGLRPLHLRAVGRPTGTGRRWTGQVATDGNRILALAECSWDPADPASPRLTVNVAHDWQAGGLGRRTLRALVSRCLHMGLTTFNVDYAASNVALDSMLHSIGSETGERYALSGVTRAGIGHLTVRMAT</sequence>
<organism evidence="1 2">
    <name type="scientific">Actinoplanes italicus</name>
    <dbReference type="NCBI Taxonomy" id="113567"/>
    <lineage>
        <taxon>Bacteria</taxon>
        <taxon>Bacillati</taxon>
        <taxon>Actinomycetota</taxon>
        <taxon>Actinomycetes</taxon>
        <taxon>Micromonosporales</taxon>
        <taxon>Micromonosporaceae</taxon>
        <taxon>Actinoplanes</taxon>
    </lineage>
</organism>
<evidence type="ECO:0008006" key="3">
    <source>
        <dbReference type="Google" id="ProtNLM"/>
    </source>
</evidence>
<reference evidence="1 2" key="1">
    <citation type="submission" date="2018-03" db="EMBL/GenBank/DDBJ databases">
        <title>Genomic Encyclopedia of Archaeal and Bacterial Type Strains, Phase II (KMG-II): from individual species to whole genera.</title>
        <authorList>
            <person name="Goeker M."/>
        </authorList>
    </citation>
    <scope>NUCLEOTIDE SEQUENCE [LARGE SCALE GENOMIC DNA]</scope>
    <source>
        <strain evidence="1 2">DSM 43146</strain>
    </source>
</reference>
<dbReference type="SUPFAM" id="SSF55729">
    <property type="entry name" value="Acyl-CoA N-acyltransferases (Nat)"/>
    <property type="match status" value="1"/>
</dbReference>
<dbReference type="Proteomes" id="UP000239415">
    <property type="component" value="Unassembled WGS sequence"/>
</dbReference>
<keyword evidence="2" id="KW-1185">Reference proteome</keyword>
<comment type="caution">
    <text evidence="1">The sequence shown here is derived from an EMBL/GenBank/DDBJ whole genome shotgun (WGS) entry which is preliminary data.</text>
</comment>
<proteinExistence type="predicted"/>
<name>A0A2T0K7Z0_9ACTN</name>
<dbReference type="AlphaFoldDB" id="A0A2T0K7Z0"/>
<protein>
    <recommendedName>
        <fullName evidence="3">Acetyltransferase (GNAT) family protein</fullName>
    </recommendedName>
</protein>
<dbReference type="Gene3D" id="3.40.630.30">
    <property type="match status" value="1"/>
</dbReference>
<evidence type="ECO:0000313" key="2">
    <source>
        <dbReference type="Proteomes" id="UP000239415"/>
    </source>
</evidence>
<accession>A0A2T0K7Z0</accession>
<dbReference type="EMBL" id="PVMZ01000011">
    <property type="protein sequence ID" value="PRX18864.1"/>
    <property type="molecule type" value="Genomic_DNA"/>
</dbReference>
<evidence type="ECO:0000313" key="1">
    <source>
        <dbReference type="EMBL" id="PRX18864.1"/>
    </source>
</evidence>
<dbReference type="InterPro" id="IPR016181">
    <property type="entry name" value="Acyl_CoA_acyltransferase"/>
</dbReference>
<gene>
    <name evidence="1" type="ORF">CLV67_11111</name>
</gene>